<protein>
    <submittedName>
        <fullName evidence="4">TNT domain-containing protein</fullName>
    </submittedName>
</protein>
<sequence>MRSRHLAALSLAAALLVTGTAATQSAAATTLPVTETQADPTDCPSEQYRPTPEDKKNFYCGFKELGPRNLPTGVAKLLKNYDRFGGLTPQQFLSWYRDGLDWKYPAEDGFRDVNGTIDRATVEIPTGTKLDRFGLYYGRYLSKPGTSFPERALPPDSLNPVVEEGKEVDSYHCYGVKMPFKVEQGGIASGFAQPGKGLQQYLNEKLKPADFGSDSYNVKTLLDRKYLEALPDAACLA</sequence>
<dbReference type="Pfam" id="PF14021">
    <property type="entry name" value="TNT"/>
    <property type="match status" value="1"/>
</dbReference>
<dbReference type="InterPro" id="IPR053024">
    <property type="entry name" value="Fungal_surface_NADase"/>
</dbReference>
<gene>
    <name evidence="4" type="ORF">OHA16_04340</name>
</gene>
<feature type="region of interest" description="Disordered" evidence="1">
    <location>
        <begin position="31"/>
        <end position="50"/>
    </location>
</feature>
<dbReference type="InterPro" id="IPR025331">
    <property type="entry name" value="TNT"/>
</dbReference>
<dbReference type="PANTHER" id="PTHR42059">
    <property type="entry name" value="TNT DOMAIN-CONTAINING PROTEIN"/>
    <property type="match status" value="1"/>
</dbReference>
<dbReference type="PANTHER" id="PTHR42059:SF1">
    <property type="entry name" value="TNT DOMAIN-CONTAINING PROTEIN"/>
    <property type="match status" value="1"/>
</dbReference>
<dbReference type="RefSeq" id="WP_328953345.1">
    <property type="nucleotide sequence ID" value="NZ_CP108110.1"/>
</dbReference>
<evidence type="ECO:0000256" key="2">
    <source>
        <dbReference type="SAM" id="SignalP"/>
    </source>
</evidence>
<proteinExistence type="predicted"/>
<dbReference type="Proteomes" id="UP001432222">
    <property type="component" value="Chromosome"/>
</dbReference>
<keyword evidence="2" id="KW-0732">Signal</keyword>
<feature type="signal peptide" evidence="2">
    <location>
        <begin position="1"/>
        <end position="26"/>
    </location>
</feature>
<evidence type="ECO:0000256" key="1">
    <source>
        <dbReference type="SAM" id="MobiDB-lite"/>
    </source>
</evidence>
<feature type="chain" id="PRO_5045348836" evidence="2">
    <location>
        <begin position="27"/>
        <end position="237"/>
    </location>
</feature>
<feature type="domain" description="TNT" evidence="3">
    <location>
        <begin position="124"/>
        <end position="229"/>
    </location>
</feature>
<name>A0ABZ1TTJ4_9ACTN</name>
<keyword evidence="5" id="KW-1185">Reference proteome</keyword>
<reference evidence="4" key="1">
    <citation type="submission" date="2022-10" db="EMBL/GenBank/DDBJ databases">
        <title>The complete genomes of actinobacterial strains from the NBC collection.</title>
        <authorList>
            <person name="Joergensen T.S."/>
            <person name="Alvarez Arevalo M."/>
            <person name="Sterndorff E.B."/>
            <person name="Faurdal D."/>
            <person name="Vuksanovic O."/>
            <person name="Mourched A.-S."/>
            <person name="Charusanti P."/>
            <person name="Shaw S."/>
            <person name="Blin K."/>
            <person name="Weber T."/>
        </authorList>
    </citation>
    <scope>NUCLEOTIDE SEQUENCE</scope>
    <source>
        <strain evidence="4">NBC_00222</strain>
    </source>
</reference>
<dbReference type="EMBL" id="CP108110">
    <property type="protein sequence ID" value="WUQ82278.1"/>
    <property type="molecule type" value="Genomic_DNA"/>
</dbReference>
<evidence type="ECO:0000313" key="4">
    <source>
        <dbReference type="EMBL" id="WUQ82278.1"/>
    </source>
</evidence>
<organism evidence="4 5">
    <name type="scientific">Kitasatospora purpeofusca</name>
    <dbReference type="NCBI Taxonomy" id="67352"/>
    <lineage>
        <taxon>Bacteria</taxon>
        <taxon>Bacillati</taxon>
        <taxon>Actinomycetota</taxon>
        <taxon>Actinomycetes</taxon>
        <taxon>Kitasatosporales</taxon>
        <taxon>Streptomycetaceae</taxon>
        <taxon>Kitasatospora</taxon>
    </lineage>
</organism>
<evidence type="ECO:0000313" key="5">
    <source>
        <dbReference type="Proteomes" id="UP001432222"/>
    </source>
</evidence>
<accession>A0ABZ1TTJ4</accession>
<evidence type="ECO:0000259" key="3">
    <source>
        <dbReference type="Pfam" id="PF14021"/>
    </source>
</evidence>